<proteinExistence type="predicted"/>
<evidence type="ECO:0000256" key="3">
    <source>
        <dbReference type="ARBA" id="ARBA00022801"/>
    </source>
</evidence>
<evidence type="ECO:0000259" key="4">
    <source>
        <dbReference type="Pfam" id="PF07687"/>
    </source>
</evidence>
<dbReference type="Gene3D" id="3.30.70.360">
    <property type="match status" value="1"/>
</dbReference>
<gene>
    <name evidence="5" type="ORF">IEE83_28595</name>
</gene>
<dbReference type="Pfam" id="PF07687">
    <property type="entry name" value="M20_dimer"/>
    <property type="match status" value="1"/>
</dbReference>
<keyword evidence="3" id="KW-0378">Hydrolase</keyword>
<evidence type="ECO:0000256" key="1">
    <source>
        <dbReference type="ARBA" id="ARBA00022670"/>
    </source>
</evidence>
<evidence type="ECO:0000313" key="5">
    <source>
        <dbReference type="EMBL" id="MBE9465855.1"/>
    </source>
</evidence>
<dbReference type="RefSeq" id="WP_194124137.1">
    <property type="nucleotide sequence ID" value="NZ_JACYGY010000002.1"/>
</dbReference>
<dbReference type="InterPro" id="IPR011650">
    <property type="entry name" value="Peptidase_M20_dimer"/>
</dbReference>
<reference evidence="6" key="1">
    <citation type="submission" date="2023-07" db="EMBL/GenBank/DDBJ databases">
        <title>Dyadobacter sp. nov 'subterranea' isolated from contaminted grondwater.</title>
        <authorList>
            <person name="Szabo I."/>
            <person name="Al-Omari J."/>
            <person name="Szerdahelyi S.G."/>
            <person name="Rado J."/>
        </authorList>
    </citation>
    <scope>NUCLEOTIDE SEQUENCE [LARGE SCALE GENOMIC DNA]</scope>
    <source>
        <strain evidence="6">UP-52</strain>
    </source>
</reference>
<keyword evidence="1" id="KW-0645">Protease</keyword>
<accession>A0ABR9WK23</accession>
<dbReference type="PANTHER" id="PTHR43270">
    <property type="entry name" value="BETA-ALA-HIS DIPEPTIDASE"/>
    <property type="match status" value="1"/>
</dbReference>
<protein>
    <submittedName>
        <fullName evidence="5">Dipeptidase</fullName>
    </submittedName>
</protein>
<dbReference type="InterPro" id="IPR051458">
    <property type="entry name" value="Cyt/Met_Dipeptidase"/>
</dbReference>
<dbReference type="InterPro" id="IPR002933">
    <property type="entry name" value="Peptidase_M20"/>
</dbReference>
<dbReference type="NCBIfam" id="NF006579">
    <property type="entry name" value="PRK09104.1"/>
    <property type="match status" value="1"/>
</dbReference>
<dbReference type="CDD" id="cd05680">
    <property type="entry name" value="M20_dipept_like"/>
    <property type="match status" value="1"/>
</dbReference>
<dbReference type="Pfam" id="PF01546">
    <property type="entry name" value="Peptidase_M20"/>
    <property type="match status" value="1"/>
</dbReference>
<sequence length="455" mass="50308">MNNYIEKNRDKFLNELLDLIRIPSVSADSKFKQDMIRAAEFVRDRISEAGADKVEIYQTPGHPIVYGEKIIDPSLPTVLVYGHYDVQPADPYELWDSPPFEPVIKNERIYARGACDDKGQFYMHVKALETMLATDSLTCNIKIMIEGEEEVGSSHLETFVKENRELLKCDTILISDTSMIANDVPSIETGLRGLTYLEVEVVGANRDLHSGVYGGGVANPINVLCEMIASLKDENGHITIPGFYDNVEELTGSQRAALNAAPFDLEEYKKDLSIEDVAGERGYTTIERVSVRPTLDVNGIWGGYIGEGAKTVLPSKANAKISMRLVPNQTDQEICDLFTAHFKSIAPASVKVSVVPHHGGLPYVTPTDSLEYHAAELAMEESFGKKPIPTRGGGSIPIVALFEQELGRKSILMGFGLDIDGLHGPNESYGLFNYFKGIETIPLFFKHYAKLKKGE</sequence>
<comment type="caution">
    <text evidence="5">The sequence shown here is derived from an EMBL/GenBank/DDBJ whole genome shotgun (WGS) entry which is preliminary data.</text>
</comment>
<dbReference type="EMBL" id="JACYGY010000002">
    <property type="protein sequence ID" value="MBE9465855.1"/>
    <property type="molecule type" value="Genomic_DNA"/>
</dbReference>
<evidence type="ECO:0000256" key="2">
    <source>
        <dbReference type="ARBA" id="ARBA00022723"/>
    </source>
</evidence>
<dbReference type="NCBIfam" id="NF005914">
    <property type="entry name" value="PRK07907.1"/>
    <property type="match status" value="1"/>
</dbReference>
<organism evidence="5 6">
    <name type="scientific">Dyadobacter subterraneus</name>
    <dbReference type="NCBI Taxonomy" id="2773304"/>
    <lineage>
        <taxon>Bacteria</taxon>
        <taxon>Pseudomonadati</taxon>
        <taxon>Bacteroidota</taxon>
        <taxon>Cytophagia</taxon>
        <taxon>Cytophagales</taxon>
        <taxon>Spirosomataceae</taxon>
        <taxon>Dyadobacter</taxon>
    </lineage>
</organism>
<dbReference type="NCBIfam" id="NF006053">
    <property type="entry name" value="PRK08201.1"/>
    <property type="match status" value="1"/>
</dbReference>
<dbReference type="Gene3D" id="3.40.630.10">
    <property type="entry name" value="Zn peptidases"/>
    <property type="match status" value="1"/>
</dbReference>
<name>A0ABR9WK23_9BACT</name>
<dbReference type="SUPFAM" id="SSF53187">
    <property type="entry name" value="Zn-dependent exopeptidases"/>
    <property type="match status" value="1"/>
</dbReference>
<keyword evidence="2" id="KW-0479">Metal-binding</keyword>
<keyword evidence="6" id="KW-1185">Reference proteome</keyword>
<evidence type="ECO:0000313" key="6">
    <source>
        <dbReference type="Proteomes" id="UP000634134"/>
    </source>
</evidence>
<feature type="domain" description="Peptidase M20 dimerisation" evidence="4">
    <location>
        <begin position="190"/>
        <end position="347"/>
    </location>
</feature>
<dbReference type="PANTHER" id="PTHR43270:SF12">
    <property type="entry name" value="SUCCINYL-DIAMINOPIMELATE DESUCCINYLASE"/>
    <property type="match status" value="1"/>
</dbReference>
<dbReference type="Proteomes" id="UP000634134">
    <property type="component" value="Unassembled WGS sequence"/>
</dbReference>